<evidence type="ECO:0000256" key="15">
    <source>
        <dbReference type="RuleBase" id="RU003357"/>
    </source>
</evidence>
<feature type="chain" id="PRO_5047515353" evidence="16">
    <location>
        <begin position="25"/>
        <end position="892"/>
    </location>
</feature>
<dbReference type="Pfam" id="PF07715">
    <property type="entry name" value="Plug"/>
    <property type="match status" value="1"/>
</dbReference>
<evidence type="ECO:0000256" key="14">
    <source>
        <dbReference type="PROSITE-ProRule" id="PRU01360"/>
    </source>
</evidence>
<feature type="signal peptide" evidence="16">
    <location>
        <begin position="1"/>
        <end position="24"/>
    </location>
</feature>
<evidence type="ECO:0000256" key="9">
    <source>
        <dbReference type="ARBA" id="ARBA00023065"/>
    </source>
</evidence>
<evidence type="ECO:0000256" key="1">
    <source>
        <dbReference type="ARBA" id="ARBA00004571"/>
    </source>
</evidence>
<evidence type="ECO:0000256" key="4">
    <source>
        <dbReference type="ARBA" id="ARBA00022452"/>
    </source>
</evidence>
<evidence type="ECO:0000256" key="10">
    <source>
        <dbReference type="ARBA" id="ARBA00023077"/>
    </source>
</evidence>
<organism evidence="19 20">
    <name type="scientific">Ideonella azotifigens</name>
    <dbReference type="NCBI Taxonomy" id="513160"/>
    <lineage>
        <taxon>Bacteria</taxon>
        <taxon>Pseudomonadati</taxon>
        <taxon>Pseudomonadota</taxon>
        <taxon>Betaproteobacteria</taxon>
        <taxon>Burkholderiales</taxon>
        <taxon>Sphaerotilaceae</taxon>
        <taxon>Ideonella</taxon>
    </lineage>
</organism>
<evidence type="ECO:0000256" key="13">
    <source>
        <dbReference type="ARBA" id="ARBA00023237"/>
    </source>
</evidence>
<dbReference type="InterPro" id="IPR037066">
    <property type="entry name" value="Plug_dom_sf"/>
</dbReference>
<gene>
    <name evidence="19" type="ORF">GCM10009107_31880</name>
</gene>
<keyword evidence="7 16" id="KW-0732">Signal</keyword>
<comment type="similarity">
    <text evidence="2 14 15">Belongs to the TonB-dependent receptor family.</text>
</comment>
<evidence type="ECO:0000256" key="6">
    <source>
        <dbReference type="ARBA" id="ARBA00022692"/>
    </source>
</evidence>
<evidence type="ECO:0000256" key="5">
    <source>
        <dbReference type="ARBA" id="ARBA00022496"/>
    </source>
</evidence>
<keyword evidence="9" id="KW-0406">Ion transport</keyword>
<dbReference type="Gene3D" id="2.170.130.10">
    <property type="entry name" value="TonB-dependent receptor, plug domain"/>
    <property type="match status" value="1"/>
</dbReference>
<dbReference type="Gene3D" id="2.40.170.20">
    <property type="entry name" value="TonB-dependent receptor, beta-barrel domain"/>
    <property type="match status" value="1"/>
</dbReference>
<feature type="domain" description="TonB-dependent receptor-like beta-barrel" evidence="17">
    <location>
        <begin position="352"/>
        <end position="848"/>
    </location>
</feature>
<evidence type="ECO:0000256" key="7">
    <source>
        <dbReference type="ARBA" id="ARBA00022729"/>
    </source>
</evidence>
<proteinExistence type="inferred from homology"/>
<keyword evidence="20" id="KW-1185">Reference proteome</keyword>
<keyword evidence="5" id="KW-0410">Iron transport</keyword>
<keyword evidence="6 14" id="KW-0812">Transmembrane</keyword>
<dbReference type="PROSITE" id="PS52016">
    <property type="entry name" value="TONB_DEPENDENT_REC_3"/>
    <property type="match status" value="1"/>
</dbReference>
<keyword evidence="13 14" id="KW-0998">Cell outer membrane</keyword>
<protein>
    <submittedName>
        <fullName evidence="19">TonB-dependent receptor</fullName>
    </submittedName>
</protein>
<accession>A0ABP3VE94</accession>
<comment type="caution">
    <text evidence="19">The sequence shown here is derived from an EMBL/GenBank/DDBJ whole genome shotgun (WGS) entry which is preliminary data.</text>
</comment>
<dbReference type="SUPFAM" id="SSF56935">
    <property type="entry name" value="Porins"/>
    <property type="match status" value="1"/>
</dbReference>
<evidence type="ECO:0000256" key="16">
    <source>
        <dbReference type="SAM" id="SignalP"/>
    </source>
</evidence>
<name>A0ABP3VE94_9BURK</name>
<dbReference type="InterPro" id="IPR039426">
    <property type="entry name" value="TonB-dep_rcpt-like"/>
</dbReference>
<dbReference type="InterPro" id="IPR036942">
    <property type="entry name" value="Beta-barrel_TonB_sf"/>
</dbReference>
<evidence type="ECO:0000256" key="3">
    <source>
        <dbReference type="ARBA" id="ARBA00022448"/>
    </source>
</evidence>
<evidence type="ECO:0000256" key="11">
    <source>
        <dbReference type="ARBA" id="ARBA00023136"/>
    </source>
</evidence>
<evidence type="ECO:0000256" key="8">
    <source>
        <dbReference type="ARBA" id="ARBA00023004"/>
    </source>
</evidence>
<dbReference type="Pfam" id="PF00593">
    <property type="entry name" value="TonB_dep_Rec_b-barrel"/>
    <property type="match status" value="1"/>
</dbReference>
<dbReference type="PANTHER" id="PTHR32552:SF89">
    <property type="entry name" value="CATECHOLATE SIDEROPHORE RECEPTOR FIU"/>
    <property type="match status" value="1"/>
</dbReference>
<keyword evidence="4 14" id="KW-1134">Transmembrane beta strand</keyword>
<feature type="domain" description="TonB-dependent receptor plug" evidence="18">
    <location>
        <begin position="56"/>
        <end position="167"/>
    </location>
</feature>
<evidence type="ECO:0000313" key="20">
    <source>
        <dbReference type="Proteomes" id="UP001500279"/>
    </source>
</evidence>
<reference evidence="20" key="1">
    <citation type="journal article" date="2019" name="Int. J. Syst. Evol. Microbiol.">
        <title>The Global Catalogue of Microorganisms (GCM) 10K type strain sequencing project: providing services to taxonomists for standard genome sequencing and annotation.</title>
        <authorList>
            <consortium name="The Broad Institute Genomics Platform"/>
            <consortium name="The Broad Institute Genome Sequencing Center for Infectious Disease"/>
            <person name="Wu L."/>
            <person name="Ma J."/>
        </authorList>
    </citation>
    <scope>NUCLEOTIDE SEQUENCE [LARGE SCALE GENOMIC DNA]</scope>
    <source>
        <strain evidence="20">JCM 15503</strain>
    </source>
</reference>
<dbReference type="PANTHER" id="PTHR32552">
    <property type="entry name" value="FERRICHROME IRON RECEPTOR-RELATED"/>
    <property type="match status" value="1"/>
</dbReference>
<evidence type="ECO:0000256" key="12">
    <source>
        <dbReference type="ARBA" id="ARBA00023170"/>
    </source>
</evidence>
<sequence length="892" mass="98302">MKYPRAAIAWRLLPVALAAQAAFAQQAPAPEATESAEKPQEVVITGTASSGRQTLKKDSTNTINTLSAEEIRRLAPISTADLLQNVPGIFAEGSTAGEASNNITVRGLPVTGGYRYAPQLIDGLPWFEEPEVPFMNNDVAVRDDLMTKRVEVVKGGTGGILYSNGLGATVNHITRTGSQQFEGGYKLEVADYNFVRNDLFVSGPISKNLTFAVGGFYRTSDGLRNTGYTADKGGQVRGNLVYQTDDGRSEVQLHALKINDRTAFYQNVPFQVPAISAPGTPADPVKIRMDQVWPLGIDFAHGTVASSSNRRFRMLGEYGERQIDTADGIHPDFNITTLKGIHEFESGWTLDAGLRHSNGSSGFNGMFTGNDTTTAARFNNARFNNDVLRFGSFYPTAVGVAAYGVDGGARIADSAYLNYLIPFIARTEARSTSFDLKLGKSVQWLGEHQLTLGAYATNYANRQNFQQSLLVSTMEAHPQLVDLRAIDAAGNPVGPSVTSNGVMRLGFNGYLADAKVKGEALYFLDHWETGDGRLKIDAGVRHQTQRANVIYNVRDQTRDLTPAGVLPGSTADTLADNEILLPGADQRLDSKLSATGWSLGSNYSVQPNLAVYGLVSRSFRLPSLEQLNQLQFDPSQPGSKVERIMQYEGGLRYYAKTWDTQLALFYNKFSPRDQYVDFRDFTSPSCTPAGVTVDINSCPLVREFYRRGIENVGLELEAAWRPSEVKGLELRFNGLVQDPKVVDANYRTVKELRVNDVVTGYTFEQIGEDGRRPRRLAAVMANLQASWDLKPYTGLPLKPYAKYTYFGSRYSESQDVNVTLYPAYYHLDGGFIWDFSQKSSIQFHVSNITNRLSFTEGDPVFVDLKGPNGATNRGVSRPLFGRTLRAMYTYFF</sequence>
<dbReference type="Proteomes" id="UP001500279">
    <property type="component" value="Unassembled WGS sequence"/>
</dbReference>
<dbReference type="InterPro" id="IPR000531">
    <property type="entry name" value="Beta-barrel_TonB"/>
</dbReference>
<evidence type="ECO:0000256" key="2">
    <source>
        <dbReference type="ARBA" id="ARBA00009810"/>
    </source>
</evidence>
<evidence type="ECO:0000259" key="17">
    <source>
        <dbReference type="Pfam" id="PF00593"/>
    </source>
</evidence>
<keyword evidence="8" id="KW-0408">Iron</keyword>
<dbReference type="RefSeq" id="WP_141285969.1">
    <property type="nucleotide sequence ID" value="NZ_BAAAEW010000021.1"/>
</dbReference>
<comment type="subcellular location">
    <subcellularLocation>
        <location evidence="1 14">Cell outer membrane</location>
        <topology evidence="1 14">Multi-pass membrane protein</topology>
    </subcellularLocation>
</comment>
<dbReference type="EMBL" id="BAAAEW010000021">
    <property type="protein sequence ID" value="GAA0754917.1"/>
    <property type="molecule type" value="Genomic_DNA"/>
</dbReference>
<keyword evidence="11 14" id="KW-0472">Membrane</keyword>
<dbReference type="InterPro" id="IPR012910">
    <property type="entry name" value="Plug_dom"/>
</dbReference>
<keyword evidence="10 15" id="KW-0798">TonB box</keyword>
<evidence type="ECO:0000313" key="19">
    <source>
        <dbReference type="EMBL" id="GAA0754917.1"/>
    </source>
</evidence>
<keyword evidence="3 14" id="KW-0813">Transport</keyword>
<evidence type="ECO:0000259" key="18">
    <source>
        <dbReference type="Pfam" id="PF07715"/>
    </source>
</evidence>
<keyword evidence="12 19" id="KW-0675">Receptor</keyword>